<evidence type="ECO:0000256" key="2">
    <source>
        <dbReference type="ARBA" id="ARBA00022692"/>
    </source>
</evidence>
<keyword evidence="3 6" id="KW-1133">Transmembrane helix</keyword>
<dbReference type="PROSITE" id="PS50922">
    <property type="entry name" value="TLC"/>
    <property type="match status" value="1"/>
</dbReference>
<gene>
    <name evidence="8" type="ORF">BEMITA_LOCUS13025</name>
</gene>
<dbReference type="GO" id="GO:0071709">
    <property type="term" value="P:membrane assembly"/>
    <property type="evidence" value="ECO:0007669"/>
    <property type="project" value="TreeGrafter"/>
</dbReference>
<keyword evidence="4 5" id="KW-0472">Membrane</keyword>
<protein>
    <recommendedName>
        <fullName evidence="7">TLC domain-containing protein</fullName>
    </recommendedName>
</protein>
<dbReference type="GO" id="GO:0005886">
    <property type="term" value="C:plasma membrane"/>
    <property type="evidence" value="ECO:0007669"/>
    <property type="project" value="TreeGrafter"/>
</dbReference>
<dbReference type="Proteomes" id="UP001152759">
    <property type="component" value="Chromosome 8"/>
</dbReference>
<dbReference type="GO" id="GO:0007009">
    <property type="term" value="P:plasma membrane organization"/>
    <property type="evidence" value="ECO:0007669"/>
    <property type="project" value="TreeGrafter"/>
</dbReference>
<evidence type="ECO:0000256" key="1">
    <source>
        <dbReference type="ARBA" id="ARBA00004141"/>
    </source>
</evidence>
<feature type="transmembrane region" description="Helical" evidence="6">
    <location>
        <begin position="52"/>
        <end position="74"/>
    </location>
</feature>
<feature type="domain" description="TLC" evidence="7">
    <location>
        <begin position="44"/>
        <end position="242"/>
    </location>
</feature>
<dbReference type="EMBL" id="OU963869">
    <property type="protein sequence ID" value="CAH0394764.1"/>
    <property type="molecule type" value="Genomic_DNA"/>
</dbReference>
<feature type="transmembrane region" description="Helical" evidence="6">
    <location>
        <begin position="211"/>
        <end position="234"/>
    </location>
</feature>
<keyword evidence="9" id="KW-1185">Reference proteome</keyword>
<dbReference type="Pfam" id="PF03798">
    <property type="entry name" value="TRAM_LAG1_CLN8"/>
    <property type="match status" value="1"/>
</dbReference>
<evidence type="ECO:0000313" key="9">
    <source>
        <dbReference type="Proteomes" id="UP001152759"/>
    </source>
</evidence>
<accession>A0A9P0AMX5</accession>
<evidence type="ECO:0000256" key="6">
    <source>
        <dbReference type="SAM" id="Phobius"/>
    </source>
</evidence>
<evidence type="ECO:0000313" key="8">
    <source>
        <dbReference type="EMBL" id="CAH0394764.1"/>
    </source>
</evidence>
<organism evidence="8 9">
    <name type="scientific">Bemisia tabaci</name>
    <name type="common">Sweetpotato whitefly</name>
    <name type="synonym">Aleurodes tabaci</name>
    <dbReference type="NCBI Taxonomy" id="7038"/>
    <lineage>
        <taxon>Eukaryota</taxon>
        <taxon>Metazoa</taxon>
        <taxon>Ecdysozoa</taxon>
        <taxon>Arthropoda</taxon>
        <taxon>Hexapoda</taxon>
        <taxon>Insecta</taxon>
        <taxon>Pterygota</taxon>
        <taxon>Neoptera</taxon>
        <taxon>Paraneoptera</taxon>
        <taxon>Hemiptera</taxon>
        <taxon>Sternorrhyncha</taxon>
        <taxon>Aleyrodoidea</taxon>
        <taxon>Aleyrodidae</taxon>
        <taxon>Aleyrodinae</taxon>
        <taxon>Bemisia</taxon>
    </lineage>
</organism>
<comment type="subcellular location">
    <subcellularLocation>
        <location evidence="1">Membrane</location>
        <topology evidence="1">Multi-pass membrane protein</topology>
    </subcellularLocation>
</comment>
<evidence type="ECO:0000256" key="4">
    <source>
        <dbReference type="ARBA" id="ARBA00023136"/>
    </source>
</evidence>
<dbReference type="PANTHER" id="PTHR13439">
    <property type="entry name" value="CT120 PROTEIN"/>
    <property type="match status" value="1"/>
</dbReference>
<feature type="transmembrane region" description="Helical" evidence="6">
    <location>
        <begin position="12"/>
        <end position="31"/>
    </location>
</feature>
<evidence type="ECO:0000256" key="3">
    <source>
        <dbReference type="ARBA" id="ARBA00022989"/>
    </source>
</evidence>
<evidence type="ECO:0000259" key="7">
    <source>
        <dbReference type="PROSITE" id="PS50922"/>
    </source>
</evidence>
<feature type="transmembrane region" description="Helical" evidence="6">
    <location>
        <begin position="137"/>
        <end position="156"/>
    </location>
</feature>
<dbReference type="SMART" id="SM00724">
    <property type="entry name" value="TLC"/>
    <property type="match status" value="1"/>
</dbReference>
<name>A0A9P0AMX5_BEMTA</name>
<reference evidence="8" key="1">
    <citation type="submission" date="2021-12" db="EMBL/GenBank/DDBJ databases">
        <authorList>
            <person name="King R."/>
        </authorList>
    </citation>
    <scope>NUCLEOTIDE SEQUENCE</scope>
</reference>
<dbReference type="KEGG" id="btab:109030287"/>
<dbReference type="OrthoDB" id="10266980at2759"/>
<dbReference type="GO" id="GO:0097035">
    <property type="term" value="P:regulation of membrane lipid distribution"/>
    <property type="evidence" value="ECO:0007669"/>
    <property type="project" value="TreeGrafter"/>
</dbReference>
<dbReference type="InterPro" id="IPR050846">
    <property type="entry name" value="TLCD"/>
</dbReference>
<dbReference type="GO" id="GO:0055091">
    <property type="term" value="P:phospholipid homeostasis"/>
    <property type="evidence" value="ECO:0007669"/>
    <property type="project" value="TreeGrafter"/>
</dbReference>
<dbReference type="AlphaFoldDB" id="A0A9P0AMX5"/>
<proteinExistence type="predicted"/>
<keyword evidence="2 5" id="KW-0812">Transmembrane</keyword>
<sequence>MSLETYQDFTNSYLLSIFSALVFYGNNRWILPRFVPKNARHSKKSEWEWINIANSLIHSFITGMWALFCFWQVPDMRQDLISTYSFSAHMCMCLSNGYFIYDFIDMANHWEEGGFEILFHHIVVLIGYTVPLSSLKYMGITLVGLLIEVNSIFLHLRTLMKLAKADTKSISYHVNNVVNLGTFVLFRILTLGWMTRWVVLNREHKDMTKTAFYIASALCSIIMVMNVVLLHRILADDFKTNKKQPQINNKQTSHAKIQ</sequence>
<dbReference type="InterPro" id="IPR006634">
    <property type="entry name" value="TLC-dom"/>
</dbReference>
<feature type="transmembrane region" description="Helical" evidence="6">
    <location>
        <begin position="177"/>
        <end position="199"/>
    </location>
</feature>
<dbReference type="PANTHER" id="PTHR13439:SF4">
    <property type="entry name" value="TLC DOMAIN-CONTAINING PROTEIN"/>
    <property type="match status" value="1"/>
</dbReference>
<evidence type="ECO:0000256" key="5">
    <source>
        <dbReference type="PROSITE-ProRule" id="PRU00205"/>
    </source>
</evidence>